<comment type="subunit">
    <text evidence="5">Heterooligomer composed of large and small subunits.</text>
</comment>
<name>U5DBI4_9CHRO</name>
<gene>
    <name evidence="5" type="primary">xseA</name>
    <name evidence="9" type="ORF">KR51_00014350</name>
</gene>
<dbReference type="Proteomes" id="UP000016960">
    <property type="component" value="Unassembled WGS sequence"/>
</dbReference>
<dbReference type="PANTHER" id="PTHR30008:SF0">
    <property type="entry name" value="EXODEOXYRIBONUCLEASE 7 LARGE SUBUNIT"/>
    <property type="match status" value="1"/>
</dbReference>
<dbReference type="GO" id="GO:0003676">
    <property type="term" value="F:nucleic acid binding"/>
    <property type="evidence" value="ECO:0007669"/>
    <property type="project" value="InterPro"/>
</dbReference>
<keyword evidence="1 5" id="KW-0963">Cytoplasm</keyword>
<evidence type="ECO:0000256" key="5">
    <source>
        <dbReference type="HAMAP-Rule" id="MF_00378"/>
    </source>
</evidence>
<dbReference type="EMBL" id="ASSJ01000036">
    <property type="protein sequence ID" value="ERN41903.1"/>
    <property type="molecule type" value="Genomic_DNA"/>
</dbReference>
<evidence type="ECO:0000256" key="3">
    <source>
        <dbReference type="ARBA" id="ARBA00022801"/>
    </source>
</evidence>
<dbReference type="PANTHER" id="PTHR30008">
    <property type="entry name" value="EXODEOXYRIBONUCLEASE 7 LARGE SUBUNIT"/>
    <property type="match status" value="1"/>
</dbReference>
<dbReference type="NCBIfam" id="TIGR00237">
    <property type="entry name" value="xseA"/>
    <property type="match status" value="1"/>
</dbReference>
<proteinExistence type="inferred from homology"/>
<comment type="function">
    <text evidence="5">Bidirectionally degrades single-stranded DNA into large acid-insoluble oligonucleotides, which are then degraded further into small acid-soluble oligonucleotides.</text>
</comment>
<dbReference type="InterPro" id="IPR020579">
    <property type="entry name" value="Exonuc_VII_lsu_C"/>
</dbReference>
<dbReference type="FunCoup" id="U5DBI4">
    <property type="interactions" value="333"/>
</dbReference>
<dbReference type="GO" id="GO:0008855">
    <property type="term" value="F:exodeoxyribonuclease VII activity"/>
    <property type="evidence" value="ECO:0007669"/>
    <property type="project" value="UniProtKB-UniRule"/>
</dbReference>
<evidence type="ECO:0000313" key="9">
    <source>
        <dbReference type="EMBL" id="ERN41903.1"/>
    </source>
</evidence>
<dbReference type="GO" id="GO:0009318">
    <property type="term" value="C:exodeoxyribonuclease VII complex"/>
    <property type="evidence" value="ECO:0007669"/>
    <property type="project" value="UniProtKB-UniRule"/>
</dbReference>
<comment type="catalytic activity">
    <reaction evidence="5 6">
        <text>Exonucleolytic cleavage in either 5'- to 3'- or 3'- to 5'-direction to yield nucleoside 5'-phosphates.</text>
        <dbReference type="EC" id="3.1.11.6"/>
    </reaction>
</comment>
<evidence type="ECO:0000259" key="7">
    <source>
        <dbReference type="Pfam" id="PF02601"/>
    </source>
</evidence>
<dbReference type="PATRIC" id="fig|582515.4.peg.1620"/>
<feature type="domain" description="OB-fold nucleic acid binding" evidence="8">
    <location>
        <begin position="19"/>
        <end position="113"/>
    </location>
</feature>
<keyword evidence="3 5" id="KW-0378">Hydrolase</keyword>
<dbReference type="AlphaFoldDB" id="U5DBI4"/>
<dbReference type="HAMAP" id="MF_00378">
    <property type="entry name" value="Exonuc_7_L"/>
    <property type="match status" value="1"/>
</dbReference>
<reference evidence="9 10" key="1">
    <citation type="submission" date="2013-05" db="EMBL/GenBank/DDBJ databases">
        <title>Draft genome sequence of Rubidibacter lacunae KORDI 51-2.</title>
        <authorList>
            <person name="Choi D.H."/>
            <person name="Noh J.H."/>
            <person name="Kwon K.-K."/>
            <person name="Lee J.-H."/>
            <person name="Ryu J.-Y."/>
        </authorList>
    </citation>
    <scope>NUCLEOTIDE SEQUENCE [LARGE SCALE GENOMIC DNA]</scope>
    <source>
        <strain evidence="9 10">KORDI 51-2</strain>
    </source>
</reference>
<dbReference type="InterPro" id="IPR025824">
    <property type="entry name" value="OB-fold_nuc-bd_dom"/>
</dbReference>
<protein>
    <recommendedName>
        <fullName evidence="5">Exodeoxyribonuclease 7 large subunit</fullName>
        <ecNumber evidence="5">3.1.11.6</ecNumber>
    </recommendedName>
    <alternativeName>
        <fullName evidence="5">Exodeoxyribonuclease VII large subunit</fullName>
        <shortName evidence="5">Exonuclease VII large subunit</shortName>
    </alternativeName>
</protein>
<dbReference type="EC" id="3.1.11.6" evidence="5"/>
<feature type="domain" description="Exonuclease VII large subunit C-terminal" evidence="7">
    <location>
        <begin position="138"/>
        <end position="318"/>
    </location>
</feature>
<evidence type="ECO:0000256" key="4">
    <source>
        <dbReference type="ARBA" id="ARBA00022839"/>
    </source>
</evidence>
<evidence type="ECO:0000256" key="6">
    <source>
        <dbReference type="RuleBase" id="RU004355"/>
    </source>
</evidence>
<evidence type="ECO:0000256" key="1">
    <source>
        <dbReference type="ARBA" id="ARBA00022490"/>
    </source>
</evidence>
<evidence type="ECO:0000256" key="2">
    <source>
        <dbReference type="ARBA" id="ARBA00022722"/>
    </source>
</evidence>
<keyword evidence="10" id="KW-1185">Reference proteome</keyword>
<keyword evidence="2 5" id="KW-0540">Nuclease</keyword>
<dbReference type="STRING" id="582515.KR51_00014350"/>
<evidence type="ECO:0000259" key="8">
    <source>
        <dbReference type="Pfam" id="PF13742"/>
    </source>
</evidence>
<comment type="subcellular location">
    <subcellularLocation>
        <location evidence="5 6">Cytoplasm</location>
    </subcellularLocation>
</comment>
<evidence type="ECO:0000313" key="10">
    <source>
        <dbReference type="Proteomes" id="UP000016960"/>
    </source>
</evidence>
<comment type="caution">
    <text evidence="9">The sequence shown here is derived from an EMBL/GenBank/DDBJ whole genome shotgun (WGS) entry which is preliminary data.</text>
</comment>
<dbReference type="InterPro" id="IPR003753">
    <property type="entry name" value="Exonuc_VII_L"/>
</dbReference>
<dbReference type="InParanoid" id="U5DBI4"/>
<comment type="similarity">
    <text evidence="5 6">Belongs to the XseA family.</text>
</comment>
<keyword evidence="4 5" id="KW-0269">Exonuclease</keyword>
<dbReference type="GO" id="GO:0005737">
    <property type="term" value="C:cytoplasm"/>
    <property type="evidence" value="ECO:0007669"/>
    <property type="project" value="UniProtKB-SubCell"/>
</dbReference>
<dbReference type="CDD" id="cd04489">
    <property type="entry name" value="ExoVII_LU_OBF"/>
    <property type="match status" value="1"/>
</dbReference>
<dbReference type="Pfam" id="PF13742">
    <property type="entry name" value="tRNA_anti_2"/>
    <property type="match status" value="1"/>
</dbReference>
<dbReference type="eggNOG" id="COG1570">
    <property type="taxonomic scope" value="Bacteria"/>
</dbReference>
<sequence>MEISPFMTVDLDLLPETALTVAGLTDYLKLLLEADRELQQVWVVGEVIAASDRPMGTFFTLGEPDGSAVLRCVAWSSQRDRLAQQPVTGEQLFVLGGVRLYSKRGEYQLTVWQAFPAGAGLQSLRRRQLHARLEAEGLFAIERKRSLPAHPHTIAVVTSPDAAAWGDIQRTVRQRYPGVRVLLSPALVQGDRAPASVAAAIYRVERDGRAEVLVLARGGGAVEDLACFDDERIVRAIATCSVPVVTGIGHQRDESFADLVADGSAHTPTAAAERVVPDLTRLSADLQRLRDRAIAAVRARCQWERDRHERTRSRLQQLPTSARTLERASRRLQSLHDRLSALDPRAVLRRGYAAARRADGTLVRSAAEATPGDELELQLGTGTLIVRVLEIHHADVP</sequence>
<dbReference type="Pfam" id="PF02601">
    <property type="entry name" value="Exonuc_VII_L"/>
    <property type="match status" value="1"/>
</dbReference>
<organism evidence="9 10">
    <name type="scientific">Rubidibacter lacunae KORDI 51-2</name>
    <dbReference type="NCBI Taxonomy" id="582515"/>
    <lineage>
        <taxon>Bacteria</taxon>
        <taxon>Bacillati</taxon>
        <taxon>Cyanobacteriota</taxon>
        <taxon>Cyanophyceae</taxon>
        <taxon>Oscillatoriophycideae</taxon>
        <taxon>Chroococcales</taxon>
        <taxon>Aphanothecaceae</taxon>
        <taxon>Rubidibacter</taxon>
    </lineage>
</organism>
<accession>U5DBI4</accession>
<dbReference type="GO" id="GO:0006308">
    <property type="term" value="P:DNA catabolic process"/>
    <property type="evidence" value="ECO:0007669"/>
    <property type="project" value="UniProtKB-UniRule"/>
</dbReference>